<organism evidence="2 3">
    <name type="scientific">Podarcis lilfordi</name>
    <name type="common">Lilford's wall lizard</name>
    <dbReference type="NCBI Taxonomy" id="74358"/>
    <lineage>
        <taxon>Eukaryota</taxon>
        <taxon>Metazoa</taxon>
        <taxon>Chordata</taxon>
        <taxon>Craniata</taxon>
        <taxon>Vertebrata</taxon>
        <taxon>Euteleostomi</taxon>
        <taxon>Lepidosauria</taxon>
        <taxon>Squamata</taxon>
        <taxon>Bifurcata</taxon>
        <taxon>Unidentata</taxon>
        <taxon>Episquamata</taxon>
        <taxon>Laterata</taxon>
        <taxon>Lacertibaenia</taxon>
        <taxon>Lacertidae</taxon>
        <taxon>Podarcis</taxon>
    </lineage>
</organism>
<evidence type="ECO:0000256" key="1">
    <source>
        <dbReference type="SAM" id="MobiDB-lite"/>
    </source>
</evidence>
<evidence type="ECO:0000313" key="2">
    <source>
        <dbReference type="EMBL" id="CAI5765556.1"/>
    </source>
</evidence>
<gene>
    <name evidence="2" type="ORF">PODLI_1B013655</name>
</gene>
<keyword evidence="3" id="KW-1185">Reference proteome</keyword>
<accession>A0AA35JTR1</accession>
<dbReference type="GO" id="GO:0042393">
    <property type="term" value="F:histone binding"/>
    <property type="evidence" value="ECO:0007669"/>
    <property type="project" value="InterPro"/>
</dbReference>
<dbReference type="Pfam" id="PF15340">
    <property type="entry name" value="COPR5"/>
    <property type="match status" value="1"/>
</dbReference>
<evidence type="ECO:0000313" key="3">
    <source>
        <dbReference type="Proteomes" id="UP001178461"/>
    </source>
</evidence>
<name>A0AA35JTR1_9SAUR</name>
<dbReference type="AlphaFoldDB" id="A0AA35JTR1"/>
<dbReference type="EMBL" id="OX395127">
    <property type="protein sequence ID" value="CAI5765556.1"/>
    <property type="molecule type" value="Genomic_DNA"/>
</dbReference>
<dbReference type="GO" id="GO:0005634">
    <property type="term" value="C:nucleus"/>
    <property type="evidence" value="ECO:0007669"/>
    <property type="project" value="InterPro"/>
</dbReference>
<reference evidence="2" key="1">
    <citation type="submission" date="2022-12" db="EMBL/GenBank/DDBJ databases">
        <authorList>
            <person name="Alioto T."/>
            <person name="Alioto T."/>
            <person name="Gomez Garrido J."/>
        </authorList>
    </citation>
    <scope>NUCLEOTIDE SEQUENCE</scope>
</reference>
<proteinExistence type="predicted"/>
<protein>
    <submittedName>
        <fullName evidence="2">Coordinator of PRMT5 and differentiation stimulator isoform X1</fullName>
    </submittedName>
</protein>
<feature type="region of interest" description="Disordered" evidence="1">
    <location>
        <begin position="1"/>
        <end position="26"/>
    </location>
</feature>
<dbReference type="Proteomes" id="UP001178461">
    <property type="component" value="Chromosome 2"/>
</dbReference>
<dbReference type="InterPro" id="IPR029289">
    <property type="entry name" value="COPR5"/>
</dbReference>
<dbReference type="PANTHER" id="PTHR36461">
    <property type="entry name" value="COORDINATOR OF PRMT5 AND DIFFERENTIATION STIMULATOR"/>
    <property type="match status" value="1"/>
</dbReference>
<dbReference type="PANTHER" id="PTHR36461:SF1">
    <property type="entry name" value="COORDINATOR OF PRMT5 AND DIFFERENTIATION STIMULATOR"/>
    <property type="match status" value="1"/>
</dbReference>
<sequence length="168" mass="19017">MEAVGQREPPGRLLLPEQRKKADASAFAGQEEFEVVKTFSWRPGKEHAVEKAKSALEELEDFESPYEDSESDGEDLSMPTDAAFIETKTVSHYVEEDWDKELEDNENNSNPYDFEDVIHGGGFLDQEPVACSVREKPLYDPSLHHVAPVTWRQVETMPVEGQFDDAVD</sequence>